<reference evidence="1" key="1">
    <citation type="submission" date="2021-01" db="EMBL/GenBank/DDBJ databases">
        <authorList>
            <consortium name="Genoscope - CEA"/>
            <person name="William W."/>
        </authorList>
    </citation>
    <scope>NUCLEOTIDE SEQUENCE</scope>
</reference>
<organism evidence="1">
    <name type="scientific">Brassica napus</name>
    <name type="common">Rape</name>
    <dbReference type="NCBI Taxonomy" id="3708"/>
    <lineage>
        <taxon>Eukaryota</taxon>
        <taxon>Viridiplantae</taxon>
        <taxon>Streptophyta</taxon>
        <taxon>Embryophyta</taxon>
        <taxon>Tracheophyta</taxon>
        <taxon>Spermatophyta</taxon>
        <taxon>Magnoliopsida</taxon>
        <taxon>eudicotyledons</taxon>
        <taxon>Gunneridae</taxon>
        <taxon>Pentapetalae</taxon>
        <taxon>rosids</taxon>
        <taxon>malvids</taxon>
        <taxon>Brassicales</taxon>
        <taxon>Brassicaceae</taxon>
        <taxon>Brassiceae</taxon>
        <taxon>Brassica</taxon>
    </lineage>
</organism>
<sequence>MRFCFNLKIGDFSIIMCTYCQAVATGTMVLERPDGKSERFFSTVSASEVVKSHPSHQLSSSPPPYLTAALSASSESNNSVLPIISARTCIYTHLFQSIITYSLSPATSLFHMAFCSVI</sequence>
<dbReference type="EMBL" id="HG994368">
    <property type="protein sequence ID" value="CAF1826185.1"/>
    <property type="molecule type" value="Genomic_DNA"/>
</dbReference>
<dbReference type="Proteomes" id="UP001295469">
    <property type="component" value="Chromosome C04"/>
</dbReference>
<name>A0A816JTG4_BRANA</name>
<evidence type="ECO:0000313" key="1">
    <source>
        <dbReference type="EMBL" id="CAF1826185.1"/>
    </source>
</evidence>
<gene>
    <name evidence="1" type="ORF">DARMORV10_C04P19140.1</name>
</gene>
<dbReference type="AlphaFoldDB" id="A0A816JTG4"/>
<accession>A0A816JTG4</accession>
<protein>
    <submittedName>
        <fullName evidence="1">(rape) hypothetical protein</fullName>
    </submittedName>
</protein>
<proteinExistence type="predicted"/>